<dbReference type="CDD" id="cd09272">
    <property type="entry name" value="RNase_HI_RT_Ty1"/>
    <property type="match status" value="1"/>
</dbReference>
<dbReference type="InterPro" id="IPR043502">
    <property type="entry name" value="DNA/RNA_pol_sf"/>
</dbReference>
<evidence type="ECO:0000256" key="1">
    <source>
        <dbReference type="SAM" id="MobiDB-lite"/>
    </source>
</evidence>
<evidence type="ECO:0000313" key="4">
    <source>
        <dbReference type="EMBL" id="KAL0371138.1"/>
    </source>
</evidence>
<dbReference type="SUPFAM" id="SSF56672">
    <property type="entry name" value="DNA/RNA polymerases"/>
    <property type="match status" value="1"/>
</dbReference>
<dbReference type="InterPro" id="IPR057670">
    <property type="entry name" value="SH3_retrovirus"/>
</dbReference>
<protein>
    <submittedName>
        <fullName evidence="4">Retrovirus-related Pol polyprotein from transposon RE1</fullName>
    </submittedName>
</protein>
<feature type="domain" description="Retroviral polymerase SH3-like" evidence="3">
    <location>
        <begin position="61"/>
        <end position="124"/>
    </location>
</feature>
<proteinExistence type="predicted"/>
<dbReference type="PANTHER" id="PTHR11439:SF502">
    <property type="entry name" value="SECRETED RXLR EFFECTOR PROTEIN 161-LIKE"/>
    <property type="match status" value="1"/>
</dbReference>
<reference evidence="4" key="2">
    <citation type="journal article" date="2024" name="Plant">
        <title>Genomic evolution and insights into agronomic trait innovations of Sesamum species.</title>
        <authorList>
            <person name="Miao H."/>
            <person name="Wang L."/>
            <person name="Qu L."/>
            <person name="Liu H."/>
            <person name="Sun Y."/>
            <person name="Le M."/>
            <person name="Wang Q."/>
            <person name="Wei S."/>
            <person name="Zheng Y."/>
            <person name="Lin W."/>
            <person name="Duan Y."/>
            <person name="Cao H."/>
            <person name="Xiong S."/>
            <person name="Wang X."/>
            <person name="Wei L."/>
            <person name="Li C."/>
            <person name="Ma Q."/>
            <person name="Ju M."/>
            <person name="Zhao R."/>
            <person name="Li G."/>
            <person name="Mu C."/>
            <person name="Tian Q."/>
            <person name="Mei H."/>
            <person name="Zhang T."/>
            <person name="Gao T."/>
            <person name="Zhang H."/>
        </authorList>
    </citation>
    <scope>NUCLEOTIDE SEQUENCE</scope>
    <source>
        <strain evidence="4">G01</strain>
    </source>
</reference>
<name>A0AAW2QUK3_9LAMI</name>
<feature type="region of interest" description="Disordered" evidence="1">
    <location>
        <begin position="132"/>
        <end position="180"/>
    </location>
</feature>
<dbReference type="AlphaFoldDB" id="A0AAW2QUK3"/>
<sequence>MEMARSMMQEKHLPKAFWAEAVYTAVYLLNRCPTKAVQNMTPIEAWSGKKPSAKHLRVFGSICYVHIPTEKRHKLEEKTEKWIFLGYSTQSKGYRIYNLKTKKLIISRDVEFDEDAMWNWDEEKVERQSVMIPKETPPQQQQQEGTDQAEMERRSQQAPGSPRRPPPSEEIEEETPPRRTKLLSDIYETCNFIMLEPENFETAVKHKKHKARLVAKGYSQLPGIDYTEIFAPVARLDTIRALIAIAANKKWKIYQMDVKSAFLNGYIDEEIYVKQPQGFIAKGSEEKVLRLKKALYRLKQAPRAWYSRIDKYFMDRGFRRRLSEPTLYIKSQGNDTLIVSLYVDDLIYTGNNEKMIQDFKEDMMKTFEMSDLGLMHFFLGIEINQEKGNIYMSKEVHGDSTQEVQNGKLQDSYYSFGYWRKIPEKDGSQKVDGSIYRSLIGSLLYLTATRPDIMFATSLLSRYTDSDWAGSVDDMKSTSGYTFSLGSRIFSWASKKQVTVAQSSAEAEYIATAATSNQAIWLRRILEDIGEKQEEPTTIYCDNKSAIAIKNPV</sequence>
<reference evidence="4" key="1">
    <citation type="submission" date="2020-06" db="EMBL/GenBank/DDBJ databases">
        <authorList>
            <person name="Li T."/>
            <person name="Hu X."/>
            <person name="Zhang T."/>
            <person name="Song X."/>
            <person name="Zhang H."/>
            <person name="Dai N."/>
            <person name="Sheng W."/>
            <person name="Hou X."/>
            <person name="Wei L."/>
        </authorList>
    </citation>
    <scope>NUCLEOTIDE SEQUENCE</scope>
    <source>
        <strain evidence="4">G01</strain>
        <tissue evidence="4">Leaf</tissue>
    </source>
</reference>
<dbReference type="InterPro" id="IPR036397">
    <property type="entry name" value="RNaseH_sf"/>
</dbReference>
<organism evidence="4">
    <name type="scientific">Sesamum angustifolium</name>
    <dbReference type="NCBI Taxonomy" id="2727405"/>
    <lineage>
        <taxon>Eukaryota</taxon>
        <taxon>Viridiplantae</taxon>
        <taxon>Streptophyta</taxon>
        <taxon>Embryophyta</taxon>
        <taxon>Tracheophyta</taxon>
        <taxon>Spermatophyta</taxon>
        <taxon>Magnoliopsida</taxon>
        <taxon>eudicotyledons</taxon>
        <taxon>Gunneridae</taxon>
        <taxon>Pentapetalae</taxon>
        <taxon>asterids</taxon>
        <taxon>lamiids</taxon>
        <taxon>Lamiales</taxon>
        <taxon>Pedaliaceae</taxon>
        <taxon>Sesamum</taxon>
    </lineage>
</organism>
<evidence type="ECO:0000259" key="3">
    <source>
        <dbReference type="Pfam" id="PF25597"/>
    </source>
</evidence>
<feature type="domain" description="Reverse transcriptase Ty1/copia-type" evidence="2">
    <location>
        <begin position="203"/>
        <end position="395"/>
    </location>
</feature>
<dbReference type="PANTHER" id="PTHR11439">
    <property type="entry name" value="GAG-POL-RELATED RETROTRANSPOSON"/>
    <property type="match status" value="1"/>
</dbReference>
<comment type="caution">
    <text evidence="4">The sequence shown here is derived from an EMBL/GenBank/DDBJ whole genome shotgun (WGS) entry which is preliminary data.</text>
</comment>
<gene>
    <name evidence="4" type="ORF">Sangu_0431900</name>
</gene>
<evidence type="ECO:0000259" key="2">
    <source>
        <dbReference type="Pfam" id="PF07727"/>
    </source>
</evidence>
<dbReference type="Pfam" id="PF07727">
    <property type="entry name" value="RVT_2"/>
    <property type="match status" value="1"/>
</dbReference>
<dbReference type="GO" id="GO:0003676">
    <property type="term" value="F:nucleic acid binding"/>
    <property type="evidence" value="ECO:0007669"/>
    <property type="project" value="InterPro"/>
</dbReference>
<dbReference type="InterPro" id="IPR013103">
    <property type="entry name" value="RVT_2"/>
</dbReference>
<dbReference type="Gene3D" id="3.30.420.10">
    <property type="entry name" value="Ribonuclease H-like superfamily/Ribonuclease H"/>
    <property type="match status" value="1"/>
</dbReference>
<dbReference type="Pfam" id="PF25597">
    <property type="entry name" value="SH3_retrovirus"/>
    <property type="match status" value="1"/>
</dbReference>
<dbReference type="InterPro" id="IPR012337">
    <property type="entry name" value="RNaseH-like_sf"/>
</dbReference>
<accession>A0AAW2QUK3</accession>
<dbReference type="EMBL" id="JACGWK010000002">
    <property type="protein sequence ID" value="KAL0371138.1"/>
    <property type="molecule type" value="Genomic_DNA"/>
</dbReference>
<dbReference type="SUPFAM" id="SSF53098">
    <property type="entry name" value="Ribonuclease H-like"/>
    <property type="match status" value="1"/>
</dbReference>